<feature type="disulfide bond" evidence="6">
    <location>
        <begin position="1230"/>
        <end position="1240"/>
    </location>
</feature>
<keyword evidence="11" id="KW-1185">Reference proteome</keyword>
<dbReference type="PANTHER" id="PTHR24252">
    <property type="entry name" value="ACROSIN-RELATED"/>
    <property type="match status" value="1"/>
</dbReference>
<feature type="domain" description="MAM" evidence="7">
    <location>
        <begin position="930"/>
        <end position="1112"/>
    </location>
</feature>
<dbReference type="Pfam" id="PF00629">
    <property type="entry name" value="MAM"/>
    <property type="match status" value="4"/>
</dbReference>
<feature type="domain" description="SRCR" evidence="9">
    <location>
        <begin position="1159"/>
        <end position="1263"/>
    </location>
</feature>
<dbReference type="Pfam" id="PF00089">
    <property type="entry name" value="Trypsin"/>
    <property type="match status" value="2"/>
</dbReference>
<evidence type="ECO:0000259" key="9">
    <source>
        <dbReference type="PROSITE" id="PS50287"/>
    </source>
</evidence>
<feature type="domain" description="MAM" evidence="7">
    <location>
        <begin position="727"/>
        <end position="884"/>
    </location>
</feature>
<evidence type="ECO:0000256" key="1">
    <source>
        <dbReference type="ARBA" id="ARBA00022670"/>
    </source>
</evidence>
<dbReference type="InterPro" id="IPR001254">
    <property type="entry name" value="Trypsin_dom"/>
</dbReference>
<dbReference type="CDD" id="cd00190">
    <property type="entry name" value="Tryp_SPc"/>
    <property type="match status" value="1"/>
</dbReference>
<dbReference type="Gene3D" id="2.40.10.10">
    <property type="entry name" value="Trypsin-like serine proteases"/>
    <property type="match status" value="2"/>
</dbReference>
<dbReference type="InterPro" id="IPR013320">
    <property type="entry name" value="ConA-like_dom_sf"/>
</dbReference>
<feature type="disulfide bond" evidence="5">
    <location>
        <begin position="1321"/>
        <end position="1339"/>
    </location>
</feature>
<evidence type="ECO:0000259" key="7">
    <source>
        <dbReference type="PROSITE" id="PS50060"/>
    </source>
</evidence>
<evidence type="ECO:0000256" key="3">
    <source>
        <dbReference type="ARBA" id="ARBA00022825"/>
    </source>
</evidence>
<keyword evidence="4 6" id="KW-1015">Disulfide bond</keyword>
<feature type="domain" description="MAM" evidence="7">
    <location>
        <begin position="395"/>
        <end position="544"/>
    </location>
</feature>
<organism evidence="10 11">
    <name type="scientific">Sinanodonta woodiana</name>
    <name type="common">Chinese pond mussel</name>
    <name type="synonym">Anodonta woodiana</name>
    <dbReference type="NCBI Taxonomy" id="1069815"/>
    <lineage>
        <taxon>Eukaryota</taxon>
        <taxon>Metazoa</taxon>
        <taxon>Spiralia</taxon>
        <taxon>Lophotrochozoa</taxon>
        <taxon>Mollusca</taxon>
        <taxon>Bivalvia</taxon>
        <taxon>Autobranchia</taxon>
        <taxon>Heteroconchia</taxon>
        <taxon>Palaeoheterodonta</taxon>
        <taxon>Unionida</taxon>
        <taxon>Unionoidea</taxon>
        <taxon>Unionidae</taxon>
        <taxon>Unioninae</taxon>
        <taxon>Sinanodonta</taxon>
    </lineage>
</organism>
<feature type="domain" description="Peptidase S1" evidence="8">
    <location>
        <begin position="1451"/>
        <end position="1621"/>
    </location>
</feature>
<keyword evidence="3" id="KW-0720">Serine protease</keyword>
<evidence type="ECO:0000256" key="6">
    <source>
        <dbReference type="PROSITE-ProRule" id="PRU00196"/>
    </source>
</evidence>
<keyword evidence="2" id="KW-0378">Hydrolase</keyword>
<comment type="caution">
    <text evidence="10">The sequence shown here is derived from an EMBL/GenBank/DDBJ whole genome shotgun (WGS) entry which is preliminary data.</text>
</comment>
<dbReference type="Proteomes" id="UP001634394">
    <property type="component" value="Unassembled WGS sequence"/>
</dbReference>
<proteinExistence type="predicted"/>
<dbReference type="FunFam" id="2.40.10.10:FF:000068">
    <property type="entry name" value="transmembrane protease serine 2"/>
    <property type="match status" value="1"/>
</dbReference>
<dbReference type="SMART" id="SM00137">
    <property type="entry name" value="MAM"/>
    <property type="match status" value="1"/>
</dbReference>
<evidence type="ECO:0000256" key="5">
    <source>
        <dbReference type="PROSITE-ProRule" id="PRU00124"/>
    </source>
</evidence>
<dbReference type="InterPro" id="IPR002172">
    <property type="entry name" value="LDrepeatLR_classA_rpt"/>
</dbReference>
<dbReference type="InterPro" id="IPR000998">
    <property type="entry name" value="MAM_dom"/>
</dbReference>
<dbReference type="Gene3D" id="2.60.120.200">
    <property type="match status" value="6"/>
</dbReference>
<feature type="disulfide bond" evidence="5">
    <location>
        <begin position="1136"/>
        <end position="1151"/>
    </location>
</feature>
<dbReference type="PROSITE" id="PS00134">
    <property type="entry name" value="TRYPSIN_HIS"/>
    <property type="match status" value="1"/>
</dbReference>
<dbReference type="Pfam" id="PF00057">
    <property type="entry name" value="Ldl_recept_a"/>
    <property type="match status" value="2"/>
</dbReference>
<dbReference type="EMBL" id="JBJQND010000001">
    <property type="protein sequence ID" value="KAL3890576.1"/>
    <property type="molecule type" value="Genomic_DNA"/>
</dbReference>
<dbReference type="GO" id="GO:0008236">
    <property type="term" value="F:serine-type peptidase activity"/>
    <property type="evidence" value="ECO:0007669"/>
    <property type="project" value="UniProtKB-KW"/>
</dbReference>
<protein>
    <submittedName>
        <fullName evidence="10">Uncharacterized protein</fullName>
    </submittedName>
</protein>
<feature type="domain" description="MAM" evidence="7">
    <location>
        <begin position="233"/>
        <end position="390"/>
    </location>
</feature>
<dbReference type="PROSITE" id="PS50068">
    <property type="entry name" value="LDLRA_2"/>
    <property type="match status" value="5"/>
</dbReference>
<dbReference type="CDD" id="cd00112">
    <property type="entry name" value="LDLa"/>
    <property type="match status" value="5"/>
</dbReference>
<feature type="domain" description="MAM" evidence="7">
    <location>
        <begin position="547"/>
        <end position="686"/>
    </location>
</feature>
<feature type="disulfide bond" evidence="5">
    <location>
        <begin position="1314"/>
        <end position="1326"/>
    </location>
</feature>
<dbReference type="Gene3D" id="4.10.400.10">
    <property type="entry name" value="Low-density Lipoprotein Receptor"/>
    <property type="match status" value="5"/>
</dbReference>
<dbReference type="SMART" id="SM00020">
    <property type="entry name" value="Tryp_SPc"/>
    <property type="match status" value="1"/>
</dbReference>
<keyword evidence="1" id="KW-0645">Protease</keyword>
<dbReference type="SMART" id="SM00202">
    <property type="entry name" value="SR"/>
    <property type="match status" value="1"/>
</dbReference>
<accession>A0ABD3XY43</accession>
<sequence>NKGFMTTSAEEGELSELMSPKFQSNSPSSITLTYQISKQASGKYKLSVDDGTNRTALWQVDATKHEGIFRDCVDLRSFDRVKIQLVFSVDIGQPLNTNFTSQRIFDISYDLSSCPGVFPAVACTFESIAACPFVTTCKEEDSYRFQIRSGPSHSYFTGPNSDYTTKNYTAASVLVDEHYGDVGHSWYPACSIIPSSSLTLYDIVFTATRGNGTQGDIAVDDIELNHRPCPYHASCDFERPNYCGYNISQTAYHWQVDILQQQTDTLLASGNYMKTNPYNSSEGDVAEIRSPSFSLSMETKCVSFAFIMSGDDAGSLSVYVVYNNEVTQRKRDIYPALNQESKWHQVNVMLEYANLTYKTAAIVFSAQRGPSTDSFIGLDNIQISSEKCVYGIQDEICDITQPYLCGLQSNHTEDSLYQWQIYNAASPTDESYLKVGSSHGSPGDVSYAWFPPVHTSSTTKLIFDYHMLGRSEYIKNLTALFETQHGLTTLDQLCCNRGNRWIFKCLPLPANVQGAVYFRATQKDGILGDMYLDNVGMVEGNCPKQSVTCNFDADVLSCGYRGWKRTNQSQNHFMVSSDPSQVNILLSPIDVYEGPACLAFAYISSLDRNTWRGTGFRVKVGFEMPSGNHSVEVFTVNADAGNDWHSRQIQITDQNNATGFWVEFIAYGRGYFAVDNIRLKLGECSLLTCDGDQFACIEKCIPITMECDKKLDCANGRDEKVSCMRSIACDFETSYHCGYMNGTHYTPRAGWVWAQSLTLEIWNTTVNIVDEKYENGHFLVATLYNSYEDITVKSPTENHGEATCLRFSSFGNGTLHLEIDMIGGFEWFIFENVEPFLWHTKQVNIPAGDVIVKFHLTAPTSQSESVHVIGGIDNIELLDGSCSSNKLNCTGSLVACSDNSRCIQSSQICDLVSDCHDGSDETEEACPGSVACQFEDAYQCWYRNLQPDASWDLRSGDFFKVPPYDHTYDNNTGKFMVAYNTSDMALYYNTLTRFGPEFPFRLEYLNAILSSPKENFTTESCVYFYYYLNGTAVRPNPLSAQLYVYVNSSTGRRLAWYDHVNRTISSWLKGWVPVQLGLANILFEAKTVTTTTVWPGVVALDDVSVINGPCPVYPDCGPDTFRCNTSRVCIPVDMQCDGGNDCVDGTDEENCNSKADYQVKLINGDGSYGSIAMFYHGLWRPVCMAKDSLMEGDSIIVQLACKAMGYIGRYKGAFVNSWHQPVQYAMEVSCSPNDVDLSSCSMNLTETNEKTKSCYYYQAALCSNDDCFSGERLCPLDHRNTSSTVRAKCISHKYFCDGITDCPGGTDEMKCANCSSSEFECTNHACVPASDRCDGTPQCVDKSDEYGCVVVAKNVSQIYHSQLSAYLPVCYNNMSDALANLLCSLSGQGSATHYESYTYGQGAVLSPHLDAVPSLIPGYCLTIEPCNSTLIMCASFECGTTIFDDSRLQKILHGRDAVLGQLPWQIALYGDGDFKCGGFIIHPNWVITAAHCTVVLENPYQYSVRVGAIEIESNTSVGYQGYFYNASQMYIHPNYDSQLNNDISLLYFNPPIVFNDYVRPICIACRRTGDSGGPLICRNKYGRFDVLGSLSWGHKGCFKDGLPSVYQLSYTHADWIEQITGTALEVL</sequence>
<dbReference type="InterPro" id="IPR036772">
    <property type="entry name" value="SRCR-like_dom_sf"/>
</dbReference>
<dbReference type="CDD" id="cd06263">
    <property type="entry name" value="MAM"/>
    <property type="match status" value="1"/>
</dbReference>
<dbReference type="GO" id="GO:0006508">
    <property type="term" value="P:proteolysis"/>
    <property type="evidence" value="ECO:0007669"/>
    <property type="project" value="UniProtKB-KW"/>
</dbReference>
<gene>
    <name evidence="10" type="ORF">ACJMK2_002858</name>
</gene>
<reference evidence="10 11" key="1">
    <citation type="submission" date="2024-11" db="EMBL/GenBank/DDBJ databases">
        <title>Chromosome-level genome assembly of the freshwater bivalve Anodonta woodiana.</title>
        <authorList>
            <person name="Chen X."/>
        </authorList>
    </citation>
    <scope>NUCLEOTIDE SEQUENCE [LARGE SCALE GENOMIC DNA]</scope>
    <source>
        <strain evidence="10">MN2024</strain>
        <tissue evidence="10">Gills</tissue>
    </source>
</reference>
<dbReference type="PROSITE" id="PS50060">
    <property type="entry name" value="MAM_2"/>
    <property type="match status" value="6"/>
</dbReference>
<feature type="disulfide bond" evidence="5">
    <location>
        <begin position="1333"/>
        <end position="1348"/>
    </location>
</feature>
<dbReference type="InterPro" id="IPR018114">
    <property type="entry name" value="TRYPSIN_HIS"/>
</dbReference>
<dbReference type="InterPro" id="IPR001190">
    <property type="entry name" value="SRCR"/>
</dbReference>
<dbReference type="PROSITE" id="PS50240">
    <property type="entry name" value="TRYPSIN_DOM"/>
    <property type="match status" value="1"/>
</dbReference>
<dbReference type="SMART" id="SM00192">
    <property type="entry name" value="LDLa"/>
    <property type="match status" value="5"/>
</dbReference>
<evidence type="ECO:0000259" key="8">
    <source>
        <dbReference type="PROSITE" id="PS50240"/>
    </source>
</evidence>
<dbReference type="SUPFAM" id="SSF50494">
    <property type="entry name" value="Trypsin-like serine proteases"/>
    <property type="match status" value="1"/>
</dbReference>
<dbReference type="PRINTS" id="PR00261">
    <property type="entry name" value="LDLRECEPTOR"/>
</dbReference>
<evidence type="ECO:0000256" key="4">
    <source>
        <dbReference type="ARBA" id="ARBA00023157"/>
    </source>
</evidence>
<comment type="caution">
    <text evidence="6">Lacks conserved residue(s) required for the propagation of feature annotation.</text>
</comment>
<dbReference type="SUPFAM" id="SSF57424">
    <property type="entry name" value="LDL receptor-like module"/>
    <property type="match status" value="4"/>
</dbReference>
<dbReference type="PROSITE" id="PS01209">
    <property type="entry name" value="LDLRA_1"/>
    <property type="match status" value="3"/>
</dbReference>
<feature type="non-terminal residue" evidence="10">
    <location>
        <position position="1"/>
    </location>
</feature>
<feature type="disulfide bond" evidence="5">
    <location>
        <begin position="1296"/>
        <end position="1311"/>
    </location>
</feature>
<dbReference type="SUPFAM" id="SSF49899">
    <property type="entry name" value="Concanavalin A-like lectins/glucanases"/>
    <property type="match status" value="6"/>
</dbReference>
<name>A0ABD3XY43_SINWO</name>
<dbReference type="InterPro" id="IPR023415">
    <property type="entry name" value="LDLR_class-A_CS"/>
</dbReference>
<feature type="domain" description="MAM" evidence="7">
    <location>
        <begin position="180"/>
        <end position="231"/>
    </location>
</feature>
<dbReference type="InterPro" id="IPR009003">
    <property type="entry name" value="Peptidase_S1_PA"/>
</dbReference>
<dbReference type="PANTHER" id="PTHR24252:SF7">
    <property type="entry name" value="HYALIN"/>
    <property type="match status" value="1"/>
</dbReference>
<evidence type="ECO:0000256" key="2">
    <source>
        <dbReference type="ARBA" id="ARBA00022801"/>
    </source>
</evidence>
<dbReference type="PROSITE" id="PS50287">
    <property type="entry name" value="SRCR_2"/>
    <property type="match status" value="1"/>
</dbReference>
<dbReference type="InterPro" id="IPR043504">
    <property type="entry name" value="Peptidase_S1_PA_chymotrypsin"/>
</dbReference>
<dbReference type="InterPro" id="IPR036055">
    <property type="entry name" value="LDL_receptor-like_sf"/>
</dbReference>
<evidence type="ECO:0000313" key="10">
    <source>
        <dbReference type="EMBL" id="KAL3890576.1"/>
    </source>
</evidence>
<feature type="disulfide bond" evidence="6">
    <location>
        <begin position="1201"/>
        <end position="1262"/>
    </location>
</feature>
<evidence type="ECO:0000313" key="11">
    <source>
        <dbReference type="Proteomes" id="UP001634394"/>
    </source>
</evidence>
<dbReference type="Gene3D" id="3.10.250.10">
    <property type="entry name" value="SRCR-like domain"/>
    <property type="match status" value="1"/>
</dbReference>
<dbReference type="SUPFAM" id="SSF56487">
    <property type="entry name" value="SRCR-like"/>
    <property type="match status" value="1"/>
</dbReference>